<evidence type="ECO:0000256" key="1">
    <source>
        <dbReference type="SAM" id="Phobius"/>
    </source>
</evidence>
<keyword evidence="1" id="KW-0812">Transmembrane</keyword>
<dbReference type="Pfam" id="PF04892">
    <property type="entry name" value="VanZ"/>
    <property type="match status" value="1"/>
</dbReference>
<feature type="transmembrane region" description="Helical" evidence="1">
    <location>
        <begin position="99"/>
        <end position="117"/>
    </location>
</feature>
<dbReference type="EMBL" id="JAVFWO010000008">
    <property type="protein sequence ID" value="MDQ7880180.1"/>
    <property type="molecule type" value="Genomic_DNA"/>
</dbReference>
<feature type="transmembrane region" description="Helical" evidence="1">
    <location>
        <begin position="163"/>
        <end position="184"/>
    </location>
</feature>
<dbReference type="RefSeq" id="WP_308869845.1">
    <property type="nucleotide sequence ID" value="NZ_JAVFWO010000008.1"/>
</dbReference>
<evidence type="ECO:0000313" key="4">
    <source>
        <dbReference type="Proteomes" id="UP001235133"/>
    </source>
</evidence>
<protein>
    <submittedName>
        <fullName evidence="3">VanZ family protein</fullName>
    </submittedName>
</protein>
<feature type="transmembrane region" description="Helical" evidence="1">
    <location>
        <begin position="249"/>
        <end position="269"/>
    </location>
</feature>
<organism evidence="3 4">
    <name type="scientific">Microbacterium psychrotolerans</name>
    <dbReference type="NCBI Taxonomy" id="3068321"/>
    <lineage>
        <taxon>Bacteria</taxon>
        <taxon>Bacillati</taxon>
        <taxon>Actinomycetota</taxon>
        <taxon>Actinomycetes</taxon>
        <taxon>Micrococcales</taxon>
        <taxon>Microbacteriaceae</taxon>
        <taxon>Microbacterium</taxon>
    </lineage>
</organism>
<comment type="caution">
    <text evidence="3">The sequence shown here is derived from an EMBL/GenBank/DDBJ whole genome shotgun (WGS) entry which is preliminary data.</text>
</comment>
<feature type="domain" description="VanZ-like" evidence="2">
    <location>
        <begin position="47"/>
        <end position="176"/>
    </location>
</feature>
<evidence type="ECO:0000313" key="3">
    <source>
        <dbReference type="EMBL" id="MDQ7880180.1"/>
    </source>
</evidence>
<feature type="transmembrane region" description="Helical" evidence="1">
    <location>
        <begin position="129"/>
        <end position="151"/>
    </location>
</feature>
<reference evidence="3 4" key="1">
    <citation type="submission" date="2023-08" db="EMBL/GenBank/DDBJ databases">
        <title>Microbacterium psychrotolerans sp. nov., a psychrotolerant bacterium isolated from soil in Heilongjiang Province, China.</title>
        <authorList>
            <person name="An P."/>
            <person name="Zhao D."/>
            <person name="Xiang H."/>
        </authorList>
    </citation>
    <scope>NUCLEOTIDE SEQUENCE [LARGE SCALE GENOMIC DNA]</scope>
    <source>
        <strain evidence="3 4">QXD-8</strain>
    </source>
</reference>
<sequence length="362" mass="38757">MEQVTLGVVAIVLGVLAGLVLFVPFVAVSYRRRGGLTIGRFVLWGAFLVYFWAIWTYTLLPLPDPDAVVCVGTNINLLEFVDDIRGAIARPGNTLTDTVVLQLLMNVLLFMPLGFFLRVLGGRGIFTALLVGLGLSVFIETTQLTGVWGLYPCAYRVFDVDDMLTNTIGALLGSVVGLVVPRRYRGMSKRADASEPRPVTRGRRFTAMLCDWLGASLVALTAGILTQLWLEYIAHDHPAVIAGDIASAMAAWVPVVVWLILVLLTGRTLGDIAVDLRYEGGSVPGPIARVLRYLGGIGGYLLLGLVPAPSTVFMGSFALISLILIFTTARGRGLPGLASGQQIVDAREGATALPSTSDRVDA</sequence>
<keyword evidence="1" id="KW-1133">Transmembrane helix</keyword>
<keyword evidence="1" id="KW-0472">Membrane</keyword>
<name>A0ABU0Z6F7_9MICO</name>
<dbReference type="PANTHER" id="PTHR36834:SF1">
    <property type="entry name" value="INTEGRAL MEMBRANE PROTEIN"/>
    <property type="match status" value="1"/>
</dbReference>
<feature type="transmembrane region" description="Helical" evidence="1">
    <location>
        <begin position="6"/>
        <end position="29"/>
    </location>
</feature>
<gene>
    <name evidence="3" type="ORF">Q9R08_19475</name>
</gene>
<dbReference type="Proteomes" id="UP001235133">
    <property type="component" value="Unassembled WGS sequence"/>
</dbReference>
<dbReference type="InterPro" id="IPR053150">
    <property type="entry name" value="Teicoplanin_resist-assoc"/>
</dbReference>
<feature type="transmembrane region" description="Helical" evidence="1">
    <location>
        <begin position="205"/>
        <end position="229"/>
    </location>
</feature>
<dbReference type="PANTHER" id="PTHR36834">
    <property type="entry name" value="MEMBRANE PROTEIN-RELATED"/>
    <property type="match status" value="1"/>
</dbReference>
<proteinExistence type="predicted"/>
<dbReference type="InterPro" id="IPR006976">
    <property type="entry name" value="VanZ-like"/>
</dbReference>
<keyword evidence="4" id="KW-1185">Reference proteome</keyword>
<evidence type="ECO:0000259" key="2">
    <source>
        <dbReference type="Pfam" id="PF04892"/>
    </source>
</evidence>
<feature type="transmembrane region" description="Helical" evidence="1">
    <location>
        <begin position="41"/>
        <end position="60"/>
    </location>
</feature>
<accession>A0ABU0Z6F7</accession>